<dbReference type="InterPro" id="IPR001792">
    <property type="entry name" value="Acylphosphatase-like_dom"/>
</dbReference>
<evidence type="ECO:0000313" key="5">
    <source>
        <dbReference type="EMBL" id="KAK3000559.1"/>
    </source>
</evidence>
<feature type="domain" description="Acylphosphatase-like" evidence="4">
    <location>
        <begin position="15"/>
        <end position="108"/>
    </location>
</feature>
<dbReference type="InterPro" id="IPR036046">
    <property type="entry name" value="Acylphosphatase-like_dom_sf"/>
</dbReference>
<dbReference type="Pfam" id="PF02519">
    <property type="entry name" value="Auxin_inducible"/>
    <property type="match status" value="1"/>
</dbReference>
<feature type="active site" evidence="2">
    <location>
        <position position="48"/>
    </location>
</feature>
<dbReference type="InterPro" id="IPR017968">
    <property type="entry name" value="Acylphosphatase_CS"/>
</dbReference>
<feature type="active site" evidence="2">
    <location>
        <position position="30"/>
    </location>
</feature>
<dbReference type="PROSITE" id="PS51160">
    <property type="entry name" value="ACYLPHOSPHATASE_3"/>
    <property type="match status" value="1"/>
</dbReference>
<proteinExistence type="inferred from homology"/>
<evidence type="ECO:0000256" key="3">
    <source>
        <dbReference type="RuleBase" id="RU004168"/>
    </source>
</evidence>
<dbReference type="PRINTS" id="PR00112">
    <property type="entry name" value="ACYLPHPHTASE"/>
</dbReference>
<dbReference type="AlphaFoldDB" id="A0AA88V2N8"/>
<dbReference type="EMBL" id="JAVXUP010002981">
    <property type="protein sequence ID" value="KAK3000559.1"/>
    <property type="molecule type" value="Genomic_DNA"/>
</dbReference>
<protein>
    <recommendedName>
        <fullName evidence="2">acylphosphatase</fullName>
        <ecNumber evidence="2">3.6.1.7</ecNumber>
    </recommendedName>
</protein>
<evidence type="ECO:0000259" key="4">
    <source>
        <dbReference type="PROSITE" id="PS51160"/>
    </source>
</evidence>
<organism evidence="5 6">
    <name type="scientific">Escallonia herrerae</name>
    <dbReference type="NCBI Taxonomy" id="1293975"/>
    <lineage>
        <taxon>Eukaryota</taxon>
        <taxon>Viridiplantae</taxon>
        <taxon>Streptophyta</taxon>
        <taxon>Embryophyta</taxon>
        <taxon>Tracheophyta</taxon>
        <taxon>Spermatophyta</taxon>
        <taxon>Magnoliopsida</taxon>
        <taxon>eudicotyledons</taxon>
        <taxon>Gunneridae</taxon>
        <taxon>Pentapetalae</taxon>
        <taxon>asterids</taxon>
        <taxon>campanulids</taxon>
        <taxon>Escalloniales</taxon>
        <taxon>Escalloniaceae</taxon>
        <taxon>Escallonia</taxon>
    </lineage>
</organism>
<reference evidence="5" key="1">
    <citation type="submission" date="2022-12" db="EMBL/GenBank/DDBJ databases">
        <title>Draft genome assemblies for two species of Escallonia (Escalloniales).</title>
        <authorList>
            <person name="Chanderbali A."/>
            <person name="Dervinis C."/>
            <person name="Anghel I."/>
            <person name="Soltis D."/>
            <person name="Soltis P."/>
            <person name="Zapata F."/>
        </authorList>
    </citation>
    <scope>NUCLEOTIDE SEQUENCE</scope>
    <source>
        <strain evidence="5">UCBG64.0493</strain>
        <tissue evidence="5">Leaf</tissue>
    </source>
</reference>
<name>A0AA88V2N8_9ASTE</name>
<dbReference type="GO" id="GO:0009733">
    <property type="term" value="P:response to auxin"/>
    <property type="evidence" value="ECO:0007669"/>
    <property type="project" value="InterPro"/>
</dbReference>
<dbReference type="Pfam" id="PF00708">
    <property type="entry name" value="Acylphosphatase"/>
    <property type="match status" value="1"/>
</dbReference>
<accession>A0AA88V2N8</accession>
<comment type="catalytic activity">
    <reaction evidence="2">
        <text>an acyl phosphate + H2O = a carboxylate + phosphate + H(+)</text>
        <dbReference type="Rhea" id="RHEA:14965"/>
        <dbReference type="ChEBI" id="CHEBI:15377"/>
        <dbReference type="ChEBI" id="CHEBI:15378"/>
        <dbReference type="ChEBI" id="CHEBI:29067"/>
        <dbReference type="ChEBI" id="CHEBI:43474"/>
        <dbReference type="ChEBI" id="CHEBI:59918"/>
        <dbReference type="EC" id="3.6.1.7"/>
    </reaction>
</comment>
<comment type="similarity">
    <text evidence="1">Belongs to the ARG7 family.</text>
</comment>
<dbReference type="Proteomes" id="UP001188597">
    <property type="component" value="Unassembled WGS sequence"/>
</dbReference>
<dbReference type="InterPro" id="IPR020456">
    <property type="entry name" value="Acylphosphatase"/>
</dbReference>
<keyword evidence="6" id="KW-1185">Reference proteome</keyword>
<dbReference type="GO" id="GO:0003998">
    <property type="term" value="F:acylphosphatase activity"/>
    <property type="evidence" value="ECO:0007669"/>
    <property type="project" value="UniProtKB-EC"/>
</dbReference>
<dbReference type="PANTHER" id="PTHR47268">
    <property type="entry name" value="ACYLPHOSPHATASE"/>
    <property type="match status" value="1"/>
</dbReference>
<dbReference type="Gene3D" id="3.30.70.100">
    <property type="match status" value="1"/>
</dbReference>
<evidence type="ECO:0000313" key="6">
    <source>
        <dbReference type="Proteomes" id="UP001188597"/>
    </source>
</evidence>
<dbReference type="PROSITE" id="PS00151">
    <property type="entry name" value="ACYLPHOSPHATASE_2"/>
    <property type="match status" value="1"/>
</dbReference>
<dbReference type="PANTHER" id="PTHR47268:SF4">
    <property type="entry name" value="ACYLPHOSPHATASE"/>
    <property type="match status" value="1"/>
</dbReference>
<dbReference type="SUPFAM" id="SSF54975">
    <property type="entry name" value="Acylphosphatase/BLUF domain-like"/>
    <property type="match status" value="1"/>
</dbReference>
<evidence type="ECO:0000256" key="1">
    <source>
        <dbReference type="ARBA" id="ARBA00006974"/>
    </source>
</evidence>
<comment type="caution">
    <text evidence="5">The sequence shown here is derived from an EMBL/GenBank/DDBJ whole genome shotgun (WGS) entry which is preliminary data.</text>
</comment>
<gene>
    <name evidence="5" type="ORF">RJ639_020959</name>
</gene>
<keyword evidence="2" id="KW-0378">Hydrolase</keyword>
<evidence type="ECO:0000256" key="2">
    <source>
        <dbReference type="PROSITE-ProRule" id="PRU00520"/>
    </source>
</evidence>
<comment type="similarity">
    <text evidence="3">Belongs to the acylphosphatase family.</text>
</comment>
<sequence>MSSLDSSPNSAPTKTVRVVIKGRVQGVFYRNWTIDNATDLGLKGWVRNRRDGSVEALFLGDSAKDADFGITESVEPRLDDGHPWDVKAGHFVVHTVNDGEAKRFIIALNFLAHPGFLKLLDQAEEEFGFKQEGVLTVPCGPSELQRILKT</sequence>
<dbReference type="EC" id="3.6.1.7" evidence="2"/>
<dbReference type="InterPro" id="IPR003676">
    <property type="entry name" value="SAUR_fam"/>
</dbReference>